<accession>A0ABZ0PY70</accession>
<organism evidence="2 3">
    <name type="scientific">Pseudomonas benzenivorans</name>
    <dbReference type="NCBI Taxonomy" id="556533"/>
    <lineage>
        <taxon>Bacteria</taxon>
        <taxon>Pseudomonadati</taxon>
        <taxon>Pseudomonadota</taxon>
        <taxon>Gammaproteobacteria</taxon>
        <taxon>Pseudomonadales</taxon>
        <taxon>Pseudomonadaceae</taxon>
        <taxon>Pseudomonas</taxon>
    </lineage>
</organism>
<dbReference type="Proteomes" id="UP001305928">
    <property type="component" value="Chromosome"/>
</dbReference>
<dbReference type="SUPFAM" id="SSF51182">
    <property type="entry name" value="RmlC-like cupins"/>
    <property type="match status" value="2"/>
</dbReference>
<dbReference type="PANTHER" id="PTHR40943">
    <property type="entry name" value="CYTOPLASMIC PROTEIN-RELATED"/>
    <property type="match status" value="1"/>
</dbReference>
<evidence type="ECO:0000259" key="1">
    <source>
        <dbReference type="Pfam" id="PF05899"/>
    </source>
</evidence>
<sequence length="235" mass="24831">MSHPIASLLALADGTPAAAFTPAALGASDPFGNVRQVAYRGDDGISAGIVQASAELVVEDYPYTEMLVVHAGKVSLQDEQQTLELGVGDSVVIGRGTALRVQAQAGSLWAFCALSQGGERKPGLTPLDRRAALNPSQGPDAQILIGPAPQCRSHNAFADGANNLLIGVWDSTPYTRHARPHKVHELMHLIEGSVTLQLADGVELKVNTGDTVFVAQGTPCAWESNVYVRKLYVVK</sequence>
<evidence type="ECO:0000313" key="2">
    <source>
        <dbReference type="EMBL" id="WPC06152.1"/>
    </source>
</evidence>
<gene>
    <name evidence="2" type="ORF">SBP02_05195</name>
</gene>
<dbReference type="Gene3D" id="2.60.120.10">
    <property type="entry name" value="Jelly Rolls"/>
    <property type="match status" value="2"/>
</dbReference>
<dbReference type="EMBL" id="CP137892">
    <property type="protein sequence ID" value="WPC06152.1"/>
    <property type="molecule type" value="Genomic_DNA"/>
</dbReference>
<keyword evidence="3" id="KW-1185">Reference proteome</keyword>
<proteinExistence type="predicted"/>
<dbReference type="Pfam" id="PF05899">
    <property type="entry name" value="Cupin_3"/>
    <property type="match status" value="1"/>
</dbReference>
<dbReference type="InterPro" id="IPR008579">
    <property type="entry name" value="UGlyAH_Cupin_dom"/>
</dbReference>
<dbReference type="InterPro" id="IPR011051">
    <property type="entry name" value="RmlC_Cupin_sf"/>
</dbReference>
<dbReference type="InterPro" id="IPR014710">
    <property type="entry name" value="RmlC-like_jellyroll"/>
</dbReference>
<dbReference type="RefSeq" id="WP_318645333.1">
    <property type="nucleotide sequence ID" value="NZ_CP137892.1"/>
</dbReference>
<dbReference type="PANTHER" id="PTHR40943:SF1">
    <property type="entry name" value="CYTOPLASMIC PROTEIN"/>
    <property type="match status" value="1"/>
</dbReference>
<reference evidence="2 3" key="1">
    <citation type="submission" date="2023-11" db="EMBL/GenBank/DDBJ databases">
        <title>Complete genome of Pseudomonas benzenivorans BA3361.</title>
        <authorList>
            <person name="Shin S.Y."/>
            <person name="Song J."/>
            <person name="Kang H."/>
        </authorList>
    </citation>
    <scope>NUCLEOTIDE SEQUENCE [LARGE SCALE GENOMIC DNA]</scope>
    <source>
        <strain evidence="2 3">HNIBRBA3361</strain>
    </source>
</reference>
<protein>
    <submittedName>
        <fullName evidence="2">Cupin domain-containing protein</fullName>
    </submittedName>
</protein>
<feature type="domain" description="(S)-ureidoglycine aminohydrolase cupin" evidence="1">
    <location>
        <begin position="166"/>
        <end position="232"/>
    </location>
</feature>
<name>A0ABZ0PY70_9PSED</name>
<evidence type="ECO:0000313" key="3">
    <source>
        <dbReference type="Proteomes" id="UP001305928"/>
    </source>
</evidence>